<reference evidence="2" key="1">
    <citation type="submission" date="2017-08" db="EMBL/GenBank/DDBJ databases">
        <authorList>
            <person name="Imhoff J.F."/>
            <person name="Rahn T."/>
            <person name="Kuenzel S."/>
            <person name="Neulinger S.C."/>
        </authorList>
    </citation>
    <scope>NUCLEOTIDE SEQUENCE</scope>
    <source>
        <strain evidence="2">DSM 11080</strain>
    </source>
</reference>
<dbReference type="EMBL" id="NRSJ01000033">
    <property type="protein sequence ID" value="MBK1706076.1"/>
    <property type="molecule type" value="Genomic_DNA"/>
</dbReference>
<gene>
    <name evidence="2" type="ORF">CKO40_16325</name>
</gene>
<evidence type="ECO:0000313" key="3">
    <source>
        <dbReference type="Proteomes" id="UP001296776"/>
    </source>
</evidence>
<evidence type="ECO:0008006" key="4">
    <source>
        <dbReference type="Google" id="ProtNLM"/>
    </source>
</evidence>
<dbReference type="Pfam" id="PF13328">
    <property type="entry name" value="HD_4"/>
    <property type="match status" value="1"/>
</dbReference>
<sequence>MDGFQARIPVPAKRGSAQKAPMHLIETALQIAPATHAGQQDKAGRPYILHPLRVMDAMQSDEERAVALLHDVIEDGDWDRSRLIEAGIPAEVADAVETLSKRDAEDYPAFIGRVLANPLASRVKRAEVIALGSTNAPCSHKTPQGEATTMLAVEASSAGRSASARRRRDQIAAGAEQQETSATVSRAPEPRTPHEAGDLARRDRIAEFDAAHAQCGDENDQQQIRDAEGLEIDEEREQAGIEEDRFEVAHRQQQAGNDASKQAGGGTTVGACPAPR</sequence>
<feature type="region of interest" description="Disordered" evidence="1">
    <location>
        <begin position="155"/>
        <end position="199"/>
    </location>
</feature>
<dbReference type="SUPFAM" id="SSF109604">
    <property type="entry name" value="HD-domain/PDEase-like"/>
    <property type="match status" value="1"/>
</dbReference>
<feature type="compositionally biased region" description="Basic and acidic residues" evidence="1">
    <location>
        <begin position="237"/>
        <end position="250"/>
    </location>
</feature>
<feature type="compositionally biased region" description="Basic and acidic residues" evidence="1">
    <location>
        <begin position="188"/>
        <end position="199"/>
    </location>
</feature>
<feature type="compositionally biased region" description="Polar residues" evidence="1">
    <location>
        <begin position="251"/>
        <end position="260"/>
    </location>
</feature>
<protein>
    <recommendedName>
        <fullName evidence="4">HD domain-containing protein</fullName>
    </recommendedName>
</protein>
<dbReference type="Gene3D" id="1.10.3210.10">
    <property type="entry name" value="Hypothetical protein af1432"/>
    <property type="match status" value="1"/>
</dbReference>
<feature type="region of interest" description="Disordered" evidence="1">
    <location>
        <begin position="212"/>
        <end position="276"/>
    </location>
</feature>
<proteinExistence type="predicted"/>
<evidence type="ECO:0000313" key="2">
    <source>
        <dbReference type="EMBL" id="MBK1706076.1"/>
    </source>
</evidence>
<evidence type="ECO:0000256" key="1">
    <source>
        <dbReference type="SAM" id="MobiDB-lite"/>
    </source>
</evidence>
<keyword evidence="3" id="KW-1185">Reference proteome</keyword>
<accession>A0AAJ0U6B8</accession>
<comment type="caution">
    <text evidence="2">The sequence shown here is derived from an EMBL/GenBank/DDBJ whole genome shotgun (WGS) entry which is preliminary data.</text>
</comment>
<dbReference type="Proteomes" id="UP001296776">
    <property type="component" value="Unassembled WGS sequence"/>
</dbReference>
<reference evidence="2" key="2">
    <citation type="journal article" date="2020" name="Microorganisms">
        <title>Osmotic Adaptation and Compatible Solute Biosynthesis of Phototrophic Bacteria as Revealed from Genome Analyses.</title>
        <authorList>
            <person name="Imhoff J.F."/>
            <person name="Rahn T."/>
            <person name="Kunzel S."/>
            <person name="Keller A."/>
            <person name="Neulinger S.C."/>
        </authorList>
    </citation>
    <scope>NUCLEOTIDE SEQUENCE</scope>
    <source>
        <strain evidence="2">DSM 11080</strain>
    </source>
</reference>
<name>A0AAJ0U6B8_9GAMM</name>
<organism evidence="2 3">
    <name type="scientific">Halochromatium glycolicum</name>
    <dbReference type="NCBI Taxonomy" id="85075"/>
    <lineage>
        <taxon>Bacteria</taxon>
        <taxon>Pseudomonadati</taxon>
        <taxon>Pseudomonadota</taxon>
        <taxon>Gammaproteobacteria</taxon>
        <taxon>Chromatiales</taxon>
        <taxon>Chromatiaceae</taxon>
        <taxon>Halochromatium</taxon>
    </lineage>
</organism>
<dbReference type="AlphaFoldDB" id="A0AAJ0U6B8"/>